<keyword evidence="2" id="KW-0460">Magnesium</keyword>
<dbReference type="CDD" id="cd02194">
    <property type="entry name" value="ThiL"/>
    <property type="match status" value="1"/>
</dbReference>
<feature type="binding site" evidence="2">
    <location>
        <position position="128"/>
    </location>
    <ligand>
        <name>Mg(2+)</name>
        <dbReference type="ChEBI" id="CHEBI:18420"/>
        <label>1</label>
    </ligand>
</feature>
<accession>A0A679I8B1</accession>
<feature type="binding site" evidence="2">
    <location>
        <position position="51"/>
    </location>
    <ligand>
        <name>Mg(2+)</name>
        <dbReference type="ChEBI" id="CHEBI:18420"/>
        <label>1</label>
    </ligand>
</feature>
<dbReference type="EC" id="2.7.4.16" evidence="2"/>
<dbReference type="SUPFAM" id="SSF56042">
    <property type="entry name" value="PurM C-terminal domain-like"/>
    <property type="match status" value="1"/>
</dbReference>
<sequence length="330" mass="34201">MAGEFALIERLLNQAGVASAMPAPGLLLGPGDDCALIAPPENGTAWAITTDMLVEGTHFLATDDPENLGWKTLAVNLSDLAAMGAKPRYVTLAVALSADDASSGWVDQFFRGFSTCAQQFGVDLIGGDTTRGPRTFCVTAIGSVQPGQALRRSGAQDQDDIWISGNPGLAALGLAYKLGTTTLAPTLAALASKALHRPLPRVALGLALTGLAHSCLDVSDGLLQDLGHITTASGLAATLHQAALPATPTGVNDALWQHCLLGGGDDYELLFTAPAAAREALTALSSQLDLPLHRIGQMHADGTAGRINLLDAQQQPIDLASIRQGYDHFA</sequence>
<feature type="binding site" evidence="2">
    <location>
        <position position="326"/>
    </location>
    <ligand>
        <name>substrate</name>
    </ligand>
</feature>
<feature type="binding site" evidence="2">
    <location>
        <position position="79"/>
    </location>
    <ligand>
        <name>Mg(2+)</name>
        <dbReference type="ChEBI" id="CHEBI:18420"/>
        <label>3</label>
    </ligand>
</feature>
<dbReference type="InterPro" id="IPR006283">
    <property type="entry name" value="ThiL-like"/>
</dbReference>
<feature type="binding site" evidence="2">
    <location>
        <position position="50"/>
    </location>
    <ligand>
        <name>Mg(2+)</name>
        <dbReference type="ChEBI" id="CHEBI:18420"/>
        <label>1</label>
    </ligand>
</feature>
<evidence type="ECO:0000256" key="2">
    <source>
        <dbReference type="HAMAP-Rule" id="MF_02128"/>
    </source>
</evidence>
<dbReference type="UniPathway" id="UPA00060">
    <property type="reaction ID" value="UER00142"/>
</dbReference>
<dbReference type="HAMAP" id="MF_02128">
    <property type="entry name" value="TMP_kinase"/>
    <property type="match status" value="1"/>
</dbReference>
<reference evidence="4" key="1">
    <citation type="submission" date="2020-01" db="EMBL/GenBank/DDBJ databases">
        <title>Phosphoaccumulans saitamaens gen. nov., sp. nov., a polyphosphate accumulating bacterium isolated from surface river water.</title>
        <authorList>
            <person name="Watanabe K."/>
            <person name="Suda W."/>
        </authorList>
    </citation>
    <scope>NUCLEOTIDE SEQUENCE [LARGE SCALE GENOMIC DNA]</scope>
    <source>
        <strain evidence="4">ICHIAU1</strain>
    </source>
</reference>
<comment type="miscellaneous">
    <text evidence="2">Reaction mechanism of ThiL seems to utilize a direct, inline transfer of the gamma-phosphate of ATP to TMP rather than a phosphorylated enzyme intermediate.</text>
</comment>
<comment type="catalytic activity">
    <reaction evidence="2">
        <text>thiamine phosphate + ATP = thiamine diphosphate + ADP</text>
        <dbReference type="Rhea" id="RHEA:15913"/>
        <dbReference type="ChEBI" id="CHEBI:30616"/>
        <dbReference type="ChEBI" id="CHEBI:37575"/>
        <dbReference type="ChEBI" id="CHEBI:58937"/>
        <dbReference type="ChEBI" id="CHEBI:456216"/>
        <dbReference type="EC" id="2.7.4.16"/>
    </reaction>
</comment>
<keyword evidence="2" id="KW-0547">Nucleotide-binding</keyword>
<dbReference type="EMBL" id="AP022345">
    <property type="protein sequence ID" value="BBU68340.1"/>
    <property type="molecule type" value="Genomic_DNA"/>
</dbReference>
<feature type="binding site" evidence="2">
    <location>
        <position position="51"/>
    </location>
    <ligand>
        <name>Mg(2+)</name>
        <dbReference type="ChEBI" id="CHEBI:18420"/>
        <label>2</label>
    </ligand>
</feature>
<dbReference type="RefSeq" id="WP_162048740.1">
    <property type="nucleotide sequence ID" value="NZ_AP019011.1"/>
</dbReference>
<dbReference type="InterPro" id="IPR016188">
    <property type="entry name" value="PurM-like_N"/>
</dbReference>
<keyword evidence="2 3" id="KW-0418">Kinase</keyword>
<dbReference type="GO" id="GO:0009030">
    <property type="term" value="F:thiamine-phosphate kinase activity"/>
    <property type="evidence" value="ECO:0007669"/>
    <property type="project" value="UniProtKB-UniRule"/>
</dbReference>
<keyword evidence="1 2" id="KW-0784">Thiamine biosynthesis</keyword>
<feature type="binding site" evidence="2">
    <location>
        <position position="33"/>
    </location>
    <ligand>
        <name>Mg(2+)</name>
        <dbReference type="ChEBI" id="CHEBI:18420"/>
        <label>4</label>
    </ligand>
</feature>
<dbReference type="PANTHER" id="PTHR30270:SF0">
    <property type="entry name" value="THIAMINE-MONOPHOSPHATE KINASE"/>
    <property type="match status" value="1"/>
</dbReference>
<feature type="binding site" evidence="2">
    <location>
        <position position="217"/>
    </location>
    <ligand>
        <name>Mg(2+)</name>
        <dbReference type="ChEBI" id="CHEBI:18420"/>
        <label>3</label>
    </ligand>
</feature>
<dbReference type="Pfam" id="PF00586">
    <property type="entry name" value="AIRS"/>
    <property type="match status" value="1"/>
</dbReference>
<dbReference type="Gene3D" id="3.30.1330.10">
    <property type="entry name" value="PurM-like, N-terminal domain"/>
    <property type="match status" value="1"/>
</dbReference>
<feature type="binding site" evidence="2">
    <location>
        <position position="219"/>
    </location>
    <ligand>
        <name>ATP</name>
        <dbReference type="ChEBI" id="CHEBI:30616"/>
    </ligand>
</feature>
<evidence type="ECO:0000313" key="4">
    <source>
        <dbReference type="Proteomes" id="UP000463961"/>
    </source>
</evidence>
<feature type="binding site" evidence="2">
    <location>
        <position position="79"/>
    </location>
    <ligand>
        <name>Mg(2+)</name>
        <dbReference type="ChEBI" id="CHEBI:18420"/>
        <label>4</label>
    </ligand>
</feature>
<name>A0A679I8B1_9RHOO</name>
<protein>
    <recommendedName>
        <fullName evidence="2">Thiamine-monophosphate kinase</fullName>
        <shortName evidence="2">TMP kinase</shortName>
        <shortName evidence="2">Thiamine-phosphate kinase</shortName>
        <ecNumber evidence="2">2.7.4.16</ecNumber>
    </recommendedName>
</protein>
<feature type="binding site" evidence="2">
    <location>
        <position position="152"/>
    </location>
    <ligand>
        <name>ATP</name>
        <dbReference type="ChEBI" id="CHEBI:30616"/>
    </ligand>
</feature>
<dbReference type="AlphaFoldDB" id="A0A679I8B1"/>
<dbReference type="GO" id="GO:0005524">
    <property type="term" value="F:ATP binding"/>
    <property type="evidence" value="ECO:0007669"/>
    <property type="project" value="UniProtKB-UniRule"/>
</dbReference>
<dbReference type="Proteomes" id="UP000463961">
    <property type="component" value="Chromosome"/>
</dbReference>
<evidence type="ECO:0000256" key="1">
    <source>
        <dbReference type="ARBA" id="ARBA00022977"/>
    </source>
</evidence>
<comment type="function">
    <text evidence="2">Catalyzes the ATP-dependent phosphorylation of thiamine-monophosphate (TMP) to form thiamine-pyrophosphate (TPP), the active form of vitamin B1.</text>
</comment>
<dbReference type="PANTHER" id="PTHR30270">
    <property type="entry name" value="THIAMINE-MONOPHOSPHATE KINASE"/>
    <property type="match status" value="1"/>
</dbReference>
<dbReference type="InterPro" id="IPR036676">
    <property type="entry name" value="PurM-like_C_sf"/>
</dbReference>
<keyword evidence="4" id="KW-1185">Reference proteome</keyword>
<feature type="binding site" evidence="2">
    <location>
        <position position="220"/>
    </location>
    <ligand>
        <name>Mg(2+)</name>
        <dbReference type="ChEBI" id="CHEBI:18420"/>
        <label>5</label>
    </ligand>
</feature>
<comment type="similarity">
    <text evidence="2">Belongs to the thiamine-monophosphate kinase family.</text>
</comment>
<dbReference type="GO" id="GO:0000287">
    <property type="term" value="F:magnesium ion binding"/>
    <property type="evidence" value="ECO:0007669"/>
    <property type="project" value="UniProtKB-UniRule"/>
</dbReference>
<comment type="pathway">
    <text evidence="2">Cofactor biosynthesis; thiamine diphosphate biosynthesis; thiamine diphosphate from thiamine phosphate: step 1/1.</text>
</comment>
<dbReference type="SUPFAM" id="SSF55326">
    <property type="entry name" value="PurM N-terminal domain-like"/>
    <property type="match status" value="1"/>
</dbReference>
<feature type="binding site" evidence="2">
    <location>
        <position position="265"/>
    </location>
    <ligand>
        <name>substrate</name>
    </ligand>
</feature>
<dbReference type="InterPro" id="IPR036921">
    <property type="entry name" value="PurM-like_N_sf"/>
</dbReference>
<feature type="binding site" evidence="2">
    <location>
        <position position="79"/>
    </location>
    <ligand>
        <name>Mg(2+)</name>
        <dbReference type="ChEBI" id="CHEBI:18420"/>
        <label>2</label>
    </ligand>
</feature>
<organism evidence="3 4">
    <name type="scientific">Fluviibacter phosphoraccumulans</name>
    <dbReference type="NCBI Taxonomy" id="1751046"/>
    <lineage>
        <taxon>Bacteria</taxon>
        <taxon>Pseudomonadati</taxon>
        <taxon>Pseudomonadota</taxon>
        <taxon>Betaproteobacteria</taxon>
        <taxon>Rhodocyclales</taxon>
        <taxon>Fluviibacteraceae</taxon>
        <taxon>Fluviibacter</taxon>
    </lineage>
</organism>
<comment type="caution">
    <text evidence="2">Lacks conserved residue(s) required for the propagation of feature annotation.</text>
</comment>
<dbReference type="NCBIfam" id="TIGR01379">
    <property type="entry name" value="thiL"/>
    <property type="match status" value="1"/>
</dbReference>
<dbReference type="GO" id="GO:0009229">
    <property type="term" value="P:thiamine diphosphate biosynthetic process"/>
    <property type="evidence" value="ECO:0007669"/>
    <property type="project" value="UniProtKB-UniRule"/>
</dbReference>
<keyword evidence="2" id="KW-0479">Metal-binding</keyword>
<dbReference type="GO" id="GO:0009228">
    <property type="term" value="P:thiamine biosynthetic process"/>
    <property type="evidence" value="ECO:0007669"/>
    <property type="project" value="UniProtKB-KW"/>
</dbReference>
<gene>
    <name evidence="2 3" type="primary">thiL</name>
    <name evidence="3" type="ORF">ICHIAU1_06230</name>
</gene>
<feature type="binding site" evidence="2">
    <location>
        <position position="33"/>
    </location>
    <ligand>
        <name>Mg(2+)</name>
        <dbReference type="ChEBI" id="CHEBI:18420"/>
        <label>3</label>
    </ligand>
</feature>
<keyword evidence="2" id="KW-0067">ATP-binding</keyword>
<evidence type="ECO:0000313" key="3">
    <source>
        <dbReference type="EMBL" id="BBU68340.1"/>
    </source>
</evidence>
<dbReference type="PIRSF" id="PIRSF005303">
    <property type="entry name" value="Thiam_monoph_kin"/>
    <property type="match status" value="1"/>
</dbReference>
<proteinExistence type="inferred from homology"/>
<feature type="binding site" evidence="2">
    <location>
        <begin position="127"/>
        <end position="128"/>
    </location>
    <ligand>
        <name>ATP</name>
        <dbReference type="ChEBI" id="CHEBI:30616"/>
    </ligand>
</feature>
<dbReference type="Gene3D" id="3.90.650.10">
    <property type="entry name" value="PurM-like C-terminal domain"/>
    <property type="match status" value="1"/>
</dbReference>
<dbReference type="OrthoDB" id="9802811at2"/>
<feature type="binding site" evidence="2">
    <location>
        <position position="49"/>
    </location>
    <ligand>
        <name>Mg(2+)</name>
        <dbReference type="ChEBI" id="CHEBI:18420"/>
        <label>4</label>
    </ligand>
</feature>
<feature type="binding site" evidence="2">
    <location>
        <position position="58"/>
    </location>
    <ligand>
        <name>substrate</name>
    </ligand>
</feature>
<keyword evidence="2" id="KW-0808">Transferase</keyword>